<accession>A0A934S8Q9</accession>
<dbReference type="SUPFAM" id="SSF50891">
    <property type="entry name" value="Cyclophilin-like"/>
    <property type="match status" value="1"/>
</dbReference>
<dbReference type="EMBL" id="JAENIJ010000039">
    <property type="protein sequence ID" value="MBK1884222.1"/>
    <property type="molecule type" value="Genomic_DNA"/>
</dbReference>
<organism evidence="5 6">
    <name type="scientific">Luteolibacter pohnpeiensis</name>
    <dbReference type="NCBI Taxonomy" id="454153"/>
    <lineage>
        <taxon>Bacteria</taxon>
        <taxon>Pseudomonadati</taxon>
        <taxon>Verrucomicrobiota</taxon>
        <taxon>Verrucomicrobiia</taxon>
        <taxon>Verrucomicrobiales</taxon>
        <taxon>Verrucomicrobiaceae</taxon>
        <taxon>Luteolibacter</taxon>
    </lineage>
</organism>
<keyword evidence="6" id="KW-1185">Reference proteome</keyword>
<evidence type="ECO:0000256" key="3">
    <source>
        <dbReference type="ARBA" id="ARBA00023235"/>
    </source>
</evidence>
<protein>
    <recommendedName>
        <fullName evidence="1">peptidylprolyl isomerase</fullName>
        <ecNumber evidence="1">5.2.1.8</ecNumber>
    </recommendedName>
</protein>
<evidence type="ECO:0000256" key="1">
    <source>
        <dbReference type="ARBA" id="ARBA00013194"/>
    </source>
</evidence>
<proteinExistence type="predicted"/>
<gene>
    <name evidence="5" type="ORF">JIN85_17515</name>
</gene>
<dbReference type="RefSeq" id="WP_200273217.1">
    <property type="nucleotide sequence ID" value="NZ_JAENIJ010000039.1"/>
</dbReference>
<dbReference type="Gene3D" id="2.40.100.10">
    <property type="entry name" value="Cyclophilin-like"/>
    <property type="match status" value="1"/>
</dbReference>
<dbReference type="EC" id="5.2.1.8" evidence="1"/>
<dbReference type="GO" id="GO:0003755">
    <property type="term" value="F:peptidyl-prolyl cis-trans isomerase activity"/>
    <property type="evidence" value="ECO:0007669"/>
    <property type="project" value="UniProtKB-KW"/>
</dbReference>
<dbReference type="Pfam" id="PF00160">
    <property type="entry name" value="Pro_isomerase"/>
    <property type="match status" value="1"/>
</dbReference>
<dbReference type="Proteomes" id="UP000603141">
    <property type="component" value="Unassembled WGS sequence"/>
</dbReference>
<comment type="caution">
    <text evidence="5">The sequence shown here is derived from an EMBL/GenBank/DDBJ whole genome shotgun (WGS) entry which is preliminary data.</text>
</comment>
<dbReference type="Gene3D" id="2.60.40.1080">
    <property type="match status" value="1"/>
</dbReference>
<dbReference type="InterPro" id="IPR029000">
    <property type="entry name" value="Cyclophilin-like_dom_sf"/>
</dbReference>
<keyword evidence="2" id="KW-0697">Rotamase</keyword>
<evidence type="ECO:0000256" key="2">
    <source>
        <dbReference type="ARBA" id="ARBA00023110"/>
    </source>
</evidence>
<feature type="domain" description="PPIase cyclophilin-type" evidence="4">
    <location>
        <begin position="129"/>
        <end position="266"/>
    </location>
</feature>
<sequence length="520" mass="56233">MMKIITISGIPIGPINSSVVGWAERMQGILRVQSIYRNRKSVISANLWAGILRDLLELNDPDGFLGVRALVTVTIFFFAAALPMEAGSKLLPVLNQRIGAREIAEGRVQQLNPGDFFGMEPIDDKVVRFTSYFTLDGNPMVLDFAMFSDRTPATRSNFLNYIDSGAYVNSFIHRSVSGFVIQGGGYRLQSGLNEVPANSPVVNEFGISNTYGTIAMAKVGGDPDSATSQWFVNLGQNSDNLDSQNGGFTVFARMTKDTLVYAQTFGNTSSGYFPVYDLSSHIGSAFTAVPLNGYSSWDSIGANNFILFPSVSLETLPDGQAGEDTTLSYTVTSSKPTAVTAELDEDGHLNLTALASSGSATITLTASDSVGNEVSEQFSVTLTDKESFEGWKERVFSEADQKDDEVSGAAVKTPSGLTNLELFAHGLMPGVISKNPVIFSSTLADSYPLPSYTFPMRNDISGVSYTIEKSSDLGVADPWVTVDWTEKSRVTENDIDLITLESPSAITELPIYYRIVFTAP</sequence>
<reference evidence="5" key="1">
    <citation type="submission" date="2021-01" db="EMBL/GenBank/DDBJ databases">
        <title>Modified the classification status of verrucomicrobia.</title>
        <authorList>
            <person name="Feng X."/>
        </authorList>
    </citation>
    <scope>NUCLEOTIDE SEQUENCE</scope>
    <source>
        <strain evidence="5">KCTC 22041</strain>
    </source>
</reference>
<keyword evidence="3 5" id="KW-0413">Isomerase</keyword>
<dbReference type="AlphaFoldDB" id="A0A934S8Q9"/>
<dbReference type="InterPro" id="IPR002130">
    <property type="entry name" value="Cyclophilin-type_PPIase_dom"/>
</dbReference>
<evidence type="ECO:0000313" key="6">
    <source>
        <dbReference type="Proteomes" id="UP000603141"/>
    </source>
</evidence>
<dbReference type="PANTHER" id="PTHR43246">
    <property type="entry name" value="PEPTIDYL-PROLYL CIS-TRANS ISOMERASE CYP38, CHLOROPLASTIC"/>
    <property type="match status" value="1"/>
</dbReference>
<dbReference type="InterPro" id="IPR044665">
    <property type="entry name" value="E_coli_cyclophilin_A-like"/>
</dbReference>
<evidence type="ECO:0000313" key="5">
    <source>
        <dbReference type="EMBL" id="MBK1884222.1"/>
    </source>
</evidence>
<evidence type="ECO:0000259" key="4">
    <source>
        <dbReference type="PROSITE" id="PS50072"/>
    </source>
</evidence>
<name>A0A934S8Q9_9BACT</name>
<dbReference type="PROSITE" id="PS50072">
    <property type="entry name" value="CSA_PPIASE_2"/>
    <property type="match status" value="1"/>
</dbReference>
<dbReference type="PRINTS" id="PR00153">
    <property type="entry name" value="CSAPPISMRASE"/>
</dbReference>